<gene>
    <name evidence="1" type="ORF">AYR53_09705</name>
</gene>
<dbReference type="GeneID" id="42982530"/>
<name>A0A192H4V9_9LACO</name>
<proteinExistence type="predicted"/>
<sequence length="239" mass="25900">MKKKITAGLALMLVLVLAGCSNLKLTTTKTTYKPSGMTAVVKGTASSGADLTYQIGKKTSKVKNNHGDYVFTVPASNVQQTVKVKAKSAGKTVTKKVQIKKVKPLGSYAMLTMKYSAILQQMHLTAKALPETVKPGIHDLIKTDSYTIRGNIQNDQLIGATFIIPTKALKQKSAQQEFGTAFSVFSSTVGADGEKVFKEFNKQTKNQSKGQTTVKEISSNGVHYNIGFSTTTLYMYITK</sequence>
<dbReference type="EMBL" id="CP014873">
    <property type="protein sequence ID" value="ANK63011.1"/>
    <property type="molecule type" value="Genomic_DNA"/>
</dbReference>
<accession>A0A192H4V9</accession>
<dbReference type="Proteomes" id="UP000078582">
    <property type="component" value="Chromosome"/>
</dbReference>
<evidence type="ECO:0000313" key="2">
    <source>
        <dbReference type="Proteomes" id="UP000078582"/>
    </source>
</evidence>
<dbReference type="RefSeq" id="WP_068223965.1">
    <property type="nucleotide sequence ID" value="NZ_CP014623.1"/>
</dbReference>
<protein>
    <submittedName>
        <fullName evidence="1">Uncharacterized protein</fullName>
    </submittedName>
</protein>
<keyword evidence="2" id="KW-1185">Reference proteome</keyword>
<dbReference type="AlphaFoldDB" id="A0A192H4V9"/>
<dbReference type="PROSITE" id="PS51257">
    <property type="entry name" value="PROKAR_LIPOPROTEIN"/>
    <property type="match status" value="1"/>
</dbReference>
<evidence type="ECO:0000313" key="1">
    <source>
        <dbReference type="EMBL" id="ANK63011.1"/>
    </source>
</evidence>
<dbReference type="STRING" id="375175.AYR53_09705"/>
<dbReference type="KEGG" id="lbt:AYR52_03610"/>
<reference evidence="1 2" key="1">
    <citation type="submission" date="2016-03" db="EMBL/GenBank/DDBJ databases">
        <title>Pediococcus and Lactobacillus from brewery environment - whole genome sequencing and assembly.</title>
        <authorList>
            <person name="Behr J."/>
            <person name="Geissler A.J."/>
            <person name="Vogel R.F."/>
        </authorList>
    </citation>
    <scope>NUCLEOTIDE SEQUENCE [LARGE SCALE GENOMIC DNA]</scope>
    <source>
        <strain evidence="1 2">TMW 1.1989</strain>
    </source>
</reference>
<organism evidence="1 2">
    <name type="scientific">Loigolactobacillus backii</name>
    <dbReference type="NCBI Taxonomy" id="375175"/>
    <lineage>
        <taxon>Bacteria</taxon>
        <taxon>Bacillati</taxon>
        <taxon>Bacillota</taxon>
        <taxon>Bacilli</taxon>
        <taxon>Lactobacillales</taxon>
        <taxon>Lactobacillaceae</taxon>
        <taxon>Loigolactobacillus</taxon>
    </lineage>
</organism>
<dbReference type="OrthoDB" id="2151690at2"/>